<dbReference type="RefSeq" id="WP_390229179.1">
    <property type="nucleotide sequence ID" value="NZ_JBHSCN010000005.1"/>
</dbReference>
<proteinExistence type="predicted"/>
<organism evidence="1 2">
    <name type="scientific">Gryllotalpicola reticulitermitis</name>
    <dbReference type="NCBI Taxonomy" id="1184153"/>
    <lineage>
        <taxon>Bacteria</taxon>
        <taxon>Bacillati</taxon>
        <taxon>Actinomycetota</taxon>
        <taxon>Actinomycetes</taxon>
        <taxon>Micrococcales</taxon>
        <taxon>Microbacteriaceae</taxon>
        <taxon>Gryllotalpicola</taxon>
    </lineage>
</organism>
<dbReference type="Pfam" id="PF01263">
    <property type="entry name" value="Aldose_epim"/>
    <property type="match status" value="1"/>
</dbReference>
<sequence>MTRPLSGTQYELRFGDYTATIASIGASIRELKYQGRDLVVGFDADEMRPAYRGVSLAPWPNRIADGRYTFAGVEQLVALTEPERGNALHGLATWLDFGAIEQTPSRVTLGATIVAQLGYPHRVDVEVVFELDENGLHSAITGLNTGADAAPWGTAPHPYLVAGPGLVDDWTLLLPAAEVLEVTPDRLLPVGVASVTAAGGSEGAGAWDFREARTIGQVFIDHAFTSLERDAAGRSAVEVRTADGSGVAISWDSACPWVQVHTADKPEQPEISRIGLAVEPMTCPPDAFNSGTDLVVLEPGESHTAGWTIYAL</sequence>
<evidence type="ECO:0000313" key="1">
    <source>
        <dbReference type="EMBL" id="MFC4244116.1"/>
    </source>
</evidence>
<reference evidence="2" key="1">
    <citation type="journal article" date="2019" name="Int. J. Syst. Evol. Microbiol.">
        <title>The Global Catalogue of Microorganisms (GCM) 10K type strain sequencing project: providing services to taxonomists for standard genome sequencing and annotation.</title>
        <authorList>
            <consortium name="The Broad Institute Genomics Platform"/>
            <consortium name="The Broad Institute Genome Sequencing Center for Infectious Disease"/>
            <person name="Wu L."/>
            <person name="Ma J."/>
        </authorList>
    </citation>
    <scope>NUCLEOTIDE SEQUENCE [LARGE SCALE GENOMIC DNA]</scope>
    <source>
        <strain evidence="2">CGMCC 1.10363</strain>
    </source>
</reference>
<dbReference type="Proteomes" id="UP001595900">
    <property type="component" value="Unassembled WGS sequence"/>
</dbReference>
<dbReference type="InterPro" id="IPR037480">
    <property type="entry name" value="YihR-like"/>
</dbReference>
<dbReference type="PANTHER" id="PTHR10091">
    <property type="entry name" value="ALDOSE-1-EPIMERASE"/>
    <property type="match status" value="1"/>
</dbReference>
<dbReference type="InterPro" id="IPR008183">
    <property type="entry name" value="Aldose_1/G6P_1-epimerase"/>
</dbReference>
<keyword evidence="2" id="KW-1185">Reference proteome</keyword>
<gene>
    <name evidence="1" type="ORF">ACFOYW_12095</name>
</gene>
<evidence type="ECO:0000313" key="2">
    <source>
        <dbReference type="Proteomes" id="UP001595900"/>
    </source>
</evidence>
<name>A0ABV8Q9I2_9MICO</name>
<dbReference type="Gene3D" id="2.70.98.10">
    <property type="match status" value="1"/>
</dbReference>
<accession>A0ABV8Q9I2</accession>
<dbReference type="InterPro" id="IPR014718">
    <property type="entry name" value="GH-type_carb-bd"/>
</dbReference>
<comment type="caution">
    <text evidence="1">The sequence shown here is derived from an EMBL/GenBank/DDBJ whole genome shotgun (WGS) entry which is preliminary data.</text>
</comment>
<dbReference type="CDD" id="cd09022">
    <property type="entry name" value="Aldose_epim_Ec_YihR"/>
    <property type="match status" value="1"/>
</dbReference>
<dbReference type="EMBL" id="JBHSCN010000005">
    <property type="protein sequence ID" value="MFC4244116.1"/>
    <property type="molecule type" value="Genomic_DNA"/>
</dbReference>
<dbReference type="PANTHER" id="PTHR10091:SF0">
    <property type="entry name" value="GALACTOSE MUTAROTASE"/>
    <property type="match status" value="1"/>
</dbReference>
<protein>
    <submittedName>
        <fullName evidence="1">Aldose 1-epimerase family protein</fullName>
    </submittedName>
</protein>
<dbReference type="SUPFAM" id="SSF74650">
    <property type="entry name" value="Galactose mutarotase-like"/>
    <property type="match status" value="1"/>
</dbReference>
<dbReference type="InterPro" id="IPR011013">
    <property type="entry name" value="Gal_mutarotase_sf_dom"/>
</dbReference>